<evidence type="ECO:0000256" key="4">
    <source>
        <dbReference type="ARBA" id="ARBA00019232"/>
    </source>
</evidence>
<reference evidence="9" key="2">
    <citation type="submission" date="2015-01" db="EMBL/GenBank/DDBJ databases">
        <authorList>
            <person name="Xiang T."/>
            <person name="Song Y."/>
            <person name="Huang L."/>
            <person name="Wang B."/>
            <person name="Wu P."/>
        </authorList>
    </citation>
    <scope>NUCLEOTIDE SEQUENCE [LARGE SCALE GENOMIC DNA]</scope>
    <source>
        <strain evidence="9">V1</strain>
    </source>
</reference>
<feature type="domain" description="Peptidase S26" evidence="8">
    <location>
        <begin position="443"/>
        <end position="553"/>
    </location>
</feature>
<feature type="transmembrane region" description="Helical" evidence="7">
    <location>
        <begin position="63"/>
        <end position="80"/>
    </location>
</feature>
<dbReference type="PRINTS" id="PR00727">
    <property type="entry name" value="LEADERPTASE"/>
</dbReference>
<dbReference type="NCBIfam" id="TIGR02227">
    <property type="entry name" value="sigpep_I_bact"/>
    <property type="match status" value="1"/>
</dbReference>
<feature type="transmembrane region" description="Helical" evidence="7">
    <location>
        <begin position="133"/>
        <end position="159"/>
    </location>
</feature>
<keyword evidence="11" id="KW-1185">Reference proteome</keyword>
<dbReference type="InterPro" id="IPR019533">
    <property type="entry name" value="Peptidase_S26"/>
</dbReference>
<feature type="active site" evidence="6">
    <location>
        <position position="168"/>
    </location>
</feature>
<reference evidence="10 12" key="3">
    <citation type="submission" date="2019-08" db="EMBL/GenBank/DDBJ databases">
        <authorList>
            <person name="Kuhnert P."/>
        </authorList>
    </citation>
    <scope>NUCLEOTIDE SEQUENCE [LARGE SCALE GENOMIC DNA]</scope>
    <source>
        <strain evidence="10 12">B36.5</strain>
    </source>
</reference>
<dbReference type="EMBL" id="CP042817">
    <property type="protein sequence ID" value="QEJ98699.1"/>
    <property type="molecule type" value="Genomic_DNA"/>
</dbReference>
<dbReference type="EC" id="3.4.21.89" evidence="3 7"/>
<evidence type="ECO:0000256" key="6">
    <source>
        <dbReference type="PIRSR" id="PIRSR600223-1"/>
    </source>
</evidence>
<proteinExistence type="inferred from homology"/>
<keyword evidence="5 7" id="KW-0378">Hydrolase</keyword>
<evidence type="ECO:0000313" key="9">
    <source>
        <dbReference type="EMBL" id="CEM61243.1"/>
    </source>
</evidence>
<protein>
    <recommendedName>
        <fullName evidence="4 7">Signal peptidase I</fullName>
        <ecNumber evidence="3 7">3.4.21.89</ecNumber>
    </recommendedName>
</protein>
<feature type="transmembrane region" description="Helical" evidence="7">
    <location>
        <begin position="27"/>
        <end position="49"/>
    </location>
</feature>
<comment type="similarity">
    <text evidence="2 7">Belongs to the peptidase S26 family.</text>
</comment>
<evidence type="ECO:0000313" key="12">
    <source>
        <dbReference type="Proteomes" id="UP000323594"/>
    </source>
</evidence>
<dbReference type="Pfam" id="PF10502">
    <property type="entry name" value="Peptidase_S26"/>
    <property type="match status" value="2"/>
</dbReference>
<evidence type="ECO:0000313" key="11">
    <source>
        <dbReference type="Proteomes" id="UP000042527"/>
    </source>
</evidence>
<sequence length="562" mass="64276">MPVLMLTAICALIFSFLYPVQNMHGLAFFATVASLIFTACFIFFLFRLIKKQLLKDFIITRKLLEYFPFVLMTCFILSRIGRENTPHTFDVILGSIWFIATALSIVSLFLIGKKRVYKIFPQLPEIEKTKKSLLLGTLEWIDAFVQAACLVLLINIFVFQLYAIPSESMVPGFMIGDRLLVFKTSAGPYFPLSSFRLPQWKQYARGDIVVFSNPNYPDTPETRLKTFLSQLVYMLTFTQKNINVDPVTKQPKADPLVKRITGIPGEKLMLVDGVLYSKTKDSKDFMPVEADKTYATWDLNTLSQSELRLVHRIVLSPQEMELVNSIESKRAKLNFAEAEKEANSIVARLAYLKEGRDVADASEFITRNQHEINTLFGTSSDISRKILTTNGGLAWFKKFMLDWAPYWKEHATEETLYRQRFAQMNALVKLCFGKLILRNIELINSAATEETFESDSQRNELLNEAALYAAFLDIARARNMDEFPTGEGNYIPENCYFMMGDNRLNSTDMRHSYVNHLEPADTHDPSSILFSSNVEPKVIPAEKILGTTNFRFWPLSRIGVPR</sequence>
<accession>A0A0B7GS14</accession>
<dbReference type="SUPFAM" id="SSF51306">
    <property type="entry name" value="LexA/Signal peptidase"/>
    <property type="match status" value="2"/>
</dbReference>
<comment type="subcellular location">
    <subcellularLocation>
        <location evidence="7">Membrane</location>
        <topology evidence="7">Single-pass type II membrane protein</topology>
    </subcellularLocation>
</comment>
<feature type="domain" description="Peptidase S26" evidence="8">
    <location>
        <begin position="138"/>
        <end position="294"/>
    </location>
</feature>
<evidence type="ECO:0000256" key="1">
    <source>
        <dbReference type="ARBA" id="ARBA00000677"/>
    </source>
</evidence>
<dbReference type="InterPro" id="IPR036286">
    <property type="entry name" value="LexA/Signal_pep-like_sf"/>
</dbReference>
<gene>
    <name evidence="9" type="primary">lepB</name>
    <name evidence="10" type="ORF">FUT82_12265</name>
    <name evidence="9" type="ORF">TPHV1_160044</name>
</gene>
<name>A0A0B7GS14_TREPH</name>
<keyword evidence="7" id="KW-1133">Transmembrane helix</keyword>
<evidence type="ECO:0000256" key="3">
    <source>
        <dbReference type="ARBA" id="ARBA00013208"/>
    </source>
</evidence>
<comment type="caution">
    <text evidence="7">Lacks conserved residue(s) required for the propagation of feature annotation.</text>
</comment>
<keyword evidence="7" id="KW-0812">Transmembrane</keyword>
<dbReference type="InterPro" id="IPR000223">
    <property type="entry name" value="Pept_S26A_signal_pept_1"/>
</dbReference>
<reference evidence="11" key="1">
    <citation type="submission" date="2015-01" db="EMBL/GenBank/DDBJ databases">
        <authorList>
            <person name="Manzoor Shahid"/>
            <person name="Zubair Saima"/>
        </authorList>
    </citation>
    <scope>NUCLEOTIDE SEQUENCE [LARGE SCALE GENOMIC DNA]</scope>
    <source>
        <strain evidence="11">V1</strain>
    </source>
</reference>
<dbReference type="GO" id="GO:0006465">
    <property type="term" value="P:signal peptide processing"/>
    <property type="evidence" value="ECO:0007669"/>
    <property type="project" value="InterPro"/>
</dbReference>
<dbReference type="Proteomes" id="UP000323594">
    <property type="component" value="Chromosome"/>
</dbReference>
<dbReference type="RefSeq" id="WP_024752353.1">
    <property type="nucleotide sequence ID" value="NZ_CDNC01000008.1"/>
</dbReference>
<dbReference type="PANTHER" id="PTHR43390">
    <property type="entry name" value="SIGNAL PEPTIDASE I"/>
    <property type="match status" value="1"/>
</dbReference>
<feature type="transmembrane region" description="Helical" evidence="7">
    <location>
        <begin position="92"/>
        <end position="112"/>
    </location>
</feature>
<evidence type="ECO:0000256" key="7">
    <source>
        <dbReference type="RuleBase" id="RU362042"/>
    </source>
</evidence>
<dbReference type="GO" id="GO:0004252">
    <property type="term" value="F:serine-type endopeptidase activity"/>
    <property type="evidence" value="ECO:0007669"/>
    <property type="project" value="InterPro"/>
</dbReference>
<organism evidence="9 11">
    <name type="scientific">Treponema phagedenis</name>
    <dbReference type="NCBI Taxonomy" id="162"/>
    <lineage>
        <taxon>Bacteria</taxon>
        <taxon>Pseudomonadati</taxon>
        <taxon>Spirochaetota</taxon>
        <taxon>Spirochaetia</taxon>
        <taxon>Spirochaetales</taxon>
        <taxon>Treponemataceae</taxon>
        <taxon>Treponema</taxon>
    </lineage>
</organism>
<evidence type="ECO:0000313" key="10">
    <source>
        <dbReference type="EMBL" id="QEJ98699.1"/>
    </source>
</evidence>
<dbReference type="Proteomes" id="UP000042527">
    <property type="component" value="Unassembled WGS sequence"/>
</dbReference>
<dbReference type="OrthoDB" id="9802919at2"/>
<evidence type="ECO:0000256" key="2">
    <source>
        <dbReference type="ARBA" id="ARBA00009370"/>
    </source>
</evidence>
<keyword evidence="7" id="KW-0645">Protease</keyword>
<dbReference type="PROSITE" id="PS00760">
    <property type="entry name" value="SPASE_I_2"/>
    <property type="match status" value="1"/>
</dbReference>
<dbReference type="EMBL" id="CDNC01000008">
    <property type="protein sequence ID" value="CEM61243.1"/>
    <property type="molecule type" value="Genomic_DNA"/>
</dbReference>
<dbReference type="PANTHER" id="PTHR43390:SF1">
    <property type="entry name" value="CHLOROPLAST PROCESSING PEPTIDASE"/>
    <property type="match status" value="1"/>
</dbReference>
<dbReference type="InterPro" id="IPR019757">
    <property type="entry name" value="Pept_S26A_signal_pept_1_Lys-AS"/>
</dbReference>
<dbReference type="CDD" id="cd06530">
    <property type="entry name" value="S26_SPase_I"/>
    <property type="match status" value="1"/>
</dbReference>
<evidence type="ECO:0000259" key="8">
    <source>
        <dbReference type="Pfam" id="PF10502"/>
    </source>
</evidence>
<dbReference type="GeneID" id="57752579"/>
<dbReference type="GO" id="GO:0009003">
    <property type="term" value="F:signal peptidase activity"/>
    <property type="evidence" value="ECO:0007669"/>
    <property type="project" value="UniProtKB-EC"/>
</dbReference>
<comment type="catalytic activity">
    <reaction evidence="1 7">
        <text>Cleavage of hydrophobic, N-terminal signal or leader sequences from secreted and periplasmic proteins.</text>
        <dbReference type="EC" id="3.4.21.89"/>
    </reaction>
</comment>
<dbReference type="GO" id="GO:0016020">
    <property type="term" value="C:membrane"/>
    <property type="evidence" value="ECO:0007669"/>
    <property type="project" value="UniProtKB-SubCell"/>
</dbReference>
<keyword evidence="7" id="KW-0472">Membrane</keyword>
<dbReference type="Gene3D" id="2.10.109.10">
    <property type="entry name" value="Umud Fragment, subunit A"/>
    <property type="match status" value="2"/>
</dbReference>
<dbReference type="AlphaFoldDB" id="A0A0B7GS14"/>
<evidence type="ECO:0000256" key="5">
    <source>
        <dbReference type="ARBA" id="ARBA00022801"/>
    </source>
</evidence>
<feature type="active site" evidence="6">
    <location>
        <position position="258"/>
    </location>
</feature>